<dbReference type="PANTHER" id="PTHR30472">
    <property type="entry name" value="FERRIC ENTEROBACTIN TRANSPORT SYSTEM PERMEASE PROTEIN"/>
    <property type="match status" value="1"/>
</dbReference>
<feature type="transmembrane region" description="Helical" evidence="11">
    <location>
        <begin position="175"/>
        <end position="193"/>
    </location>
</feature>
<evidence type="ECO:0000256" key="1">
    <source>
        <dbReference type="ARBA" id="ARBA00004651"/>
    </source>
</evidence>
<evidence type="ECO:0000256" key="6">
    <source>
        <dbReference type="ARBA" id="ARBA00022692"/>
    </source>
</evidence>
<sequence>MAYKKKTVILFLVAIILTCLYIFYDLTGNIDYILPRRIVKVIAVIISGGAIAFSTTIFMTITNNRILTPSVMGLDSLYLLVQTIMIYIFGSHSLVMMNSNVNYLISILAMVLFSLILFRFLFKGENSNIYFLLLVGLILGTFFNSATSFMQVLIDPNEFMVAQDKMFASINNVNTNLVYLSVILVFFVLVYFWRFAKYLDVLALGKDLSINLGVPYNYVVKHLLVIVSVLVSIATALTGPMTFLGLLVVNLAYEFLKTYRHKYIMMGSALISIIALIGGQLIVEKMFVFQTPISVIINFIGGIYFIYLLLKENRSW</sequence>
<dbReference type="Proteomes" id="UP000321491">
    <property type="component" value="Unassembled WGS sequence"/>
</dbReference>
<feature type="transmembrane region" description="Helical" evidence="11">
    <location>
        <begin position="289"/>
        <end position="310"/>
    </location>
</feature>
<feature type="transmembrane region" description="Helical" evidence="11">
    <location>
        <begin position="223"/>
        <end position="251"/>
    </location>
</feature>
<evidence type="ECO:0000256" key="2">
    <source>
        <dbReference type="ARBA" id="ARBA00007935"/>
    </source>
</evidence>
<keyword evidence="5" id="KW-0410">Iron transport</keyword>
<dbReference type="Pfam" id="PF01032">
    <property type="entry name" value="FecCD"/>
    <property type="match status" value="1"/>
</dbReference>
<evidence type="ECO:0000256" key="3">
    <source>
        <dbReference type="ARBA" id="ARBA00022448"/>
    </source>
</evidence>
<feature type="transmembrane region" description="Helical" evidence="11">
    <location>
        <begin position="101"/>
        <end position="122"/>
    </location>
</feature>
<dbReference type="FunFam" id="1.10.3470.10:FF:000004">
    <property type="entry name" value="Iron compound ABC transporter, permease"/>
    <property type="match status" value="1"/>
</dbReference>
<proteinExistence type="inferred from homology"/>
<feature type="transmembrane region" description="Helical" evidence="11">
    <location>
        <begin position="38"/>
        <end position="61"/>
    </location>
</feature>
<feature type="transmembrane region" description="Helical" evidence="11">
    <location>
        <begin position="128"/>
        <end position="154"/>
    </location>
</feature>
<keyword evidence="7 11" id="KW-1133">Transmembrane helix</keyword>
<dbReference type="OrthoDB" id="9796260at2"/>
<evidence type="ECO:0000256" key="7">
    <source>
        <dbReference type="ARBA" id="ARBA00022989"/>
    </source>
</evidence>
<dbReference type="PANTHER" id="PTHR30472:SF19">
    <property type="entry name" value="PETROBACTIN IMPORT SYSTEM PERMEASE PROTEIN YCLO"/>
    <property type="match status" value="1"/>
</dbReference>
<dbReference type="GO" id="GO:0033214">
    <property type="term" value="P:siderophore-iron import into cell"/>
    <property type="evidence" value="ECO:0007669"/>
    <property type="project" value="TreeGrafter"/>
</dbReference>
<dbReference type="CDD" id="cd06550">
    <property type="entry name" value="TM_ABC_iron-siderophores_like"/>
    <property type="match status" value="1"/>
</dbReference>
<reference evidence="12 13" key="1">
    <citation type="submission" date="2019-07" db="EMBL/GenBank/DDBJ databases">
        <title>Whole genome shotgun sequence of Cerasibacillus quisquiliarum NBRC 102429.</title>
        <authorList>
            <person name="Hosoyama A."/>
            <person name="Uohara A."/>
            <person name="Ohji S."/>
            <person name="Ichikawa N."/>
        </authorList>
    </citation>
    <scope>NUCLEOTIDE SEQUENCE [LARGE SCALE GENOMIC DNA]</scope>
    <source>
        <strain evidence="12 13">NBRC 102429</strain>
    </source>
</reference>
<comment type="similarity">
    <text evidence="2">Belongs to the binding-protein-dependent transport system permease family. FecCD subfamily.</text>
</comment>
<keyword evidence="3" id="KW-0813">Transport</keyword>
<evidence type="ECO:0000313" key="13">
    <source>
        <dbReference type="Proteomes" id="UP000321491"/>
    </source>
</evidence>
<accession>A0A511UYU1</accession>
<evidence type="ECO:0000313" key="12">
    <source>
        <dbReference type="EMBL" id="GEN31749.1"/>
    </source>
</evidence>
<dbReference type="GO" id="GO:0022857">
    <property type="term" value="F:transmembrane transporter activity"/>
    <property type="evidence" value="ECO:0007669"/>
    <property type="project" value="InterPro"/>
</dbReference>
<dbReference type="SUPFAM" id="SSF81345">
    <property type="entry name" value="ABC transporter involved in vitamin B12 uptake, BtuC"/>
    <property type="match status" value="1"/>
</dbReference>
<dbReference type="RefSeq" id="WP_146938132.1">
    <property type="nucleotide sequence ID" value="NZ_BJXW01000022.1"/>
</dbReference>
<keyword evidence="10 11" id="KW-0472">Membrane</keyword>
<comment type="caution">
    <text evidence="12">The sequence shown here is derived from an EMBL/GenBank/DDBJ whole genome shotgun (WGS) entry which is preliminary data.</text>
</comment>
<feature type="transmembrane region" description="Helical" evidence="11">
    <location>
        <begin position="6"/>
        <end position="26"/>
    </location>
</feature>
<evidence type="ECO:0000256" key="5">
    <source>
        <dbReference type="ARBA" id="ARBA00022496"/>
    </source>
</evidence>
<evidence type="ECO:0000256" key="8">
    <source>
        <dbReference type="ARBA" id="ARBA00023004"/>
    </source>
</evidence>
<dbReference type="InterPro" id="IPR000522">
    <property type="entry name" value="ABC_transptr_permease_BtuC"/>
</dbReference>
<name>A0A511UYU1_9BACI</name>
<dbReference type="GO" id="GO:0005886">
    <property type="term" value="C:plasma membrane"/>
    <property type="evidence" value="ECO:0007669"/>
    <property type="project" value="UniProtKB-SubCell"/>
</dbReference>
<evidence type="ECO:0000256" key="11">
    <source>
        <dbReference type="SAM" id="Phobius"/>
    </source>
</evidence>
<feature type="transmembrane region" description="Helical" evidence="11">
    <location>
        <begin position="263"/>
        <end position="283"/>
    </location>
</feature>
<dbReference type="Gene3D" id="1.10.3470.10">
    <property type="entry name" value="ABC transporter involved in vitamin B12 uptake, BtuC"/>
    <property type="match status" value="1"/>
</dbReference>
<feature type="transmembrane region" description="Helical" evidence="11">
    <location>
        <begin position="67"/>
        <end position="89"/>
    </location>
</feature>
<keyword evidence="13" id="KW-1185">Reference proteome</keyword>
<comment type="subcellular location">
    <subcellularLocation>
        <location evidence="1">Cell membrane</location>
        <topology evidence="1">Multi-pass membrane protein</topology>
    </subcellularLocation>
</comment>
<keyword evidence="9" id="KW-0406">Ion transport</keyword>
<evidence type="ECO:0000256" key="10">
    <source>
        <dbReference type="ARBA" id="ARBA00023136"/>
    </source>
</evidence>
<keyword evidence="6 11" id="KW-0812">Transmembrane</keyword>
<dbReference type="AlphaFoldDB" id="A0A511UYU1"/>
<evidence type="ECO:0000256" key="4">
    <source>
        <dbReference type="ARBA" id="ARBA00022475"/>
    </source>
</evidence>
<keyword evidence="8" id="KW-0408">Iron</keyword>
<protein>
    <submittedName>
        <fullName evidence="12">Putative ABC transporter permease protein YclO</fullName>
    </submittedName>
</protein>
<evidence type="ECO:0000256" key="9">
    <source>
        <dbReference type="ARBA" id="ARBA00023065"/>
    </source>
</evidence>
<gene>
    <name evidence="12" type="primary">yclO</name>
    <name evidence="12" type="ORF">CQU01_19870</name>
</gene>
<dbReference type="EMBL" id="BJXW01000022">
    <property type="protein sequence ID" value="GEN31749.1"/>
    <property type="molecule type" value="Genomic_DNA"/>
</dbReference>
<organism evidence="12 13">
    <name type="scientific">Cerasibacillus quisquiliarum</name>
    <dbReference type="NCBI Taxonomy" id="227865"/>
    <lineage>
        <taxon>Bacteria</taxon>
        <taxon>Bacillati</taxon>
        <taxon>Bacillota</taxon>
        <taxon>Bacilli</taxon>
        <taxon>Bacillales</taxon>
        <taxon>Bacillaceae</taxon>
        <taxon>Cerasibacillus</taxon>
    </lineage>
</organism>
<dbReference type="InterPro" id="IPR037294">
    <property type="entry name" value="ABC_BtuC-like"/>
</dbReference>
<keyword evidence="4" id="KW-1003">Cell membrane</keyword>